<dbReference type="PANTHER" id="PTHR48475">
    <property type="entry name" value="RIBONUCLEASE H"/>
    <property type="match status" value="1"/>
</dbReference>
<feature type="domain" description="RNase H type-1" evidence="2">
    <location>
        <begin position="1"/>
        <end position="81"/>
    </location>
</feature>
<dbReference type="AlphaFoldDB" id="Q109R0"/>
<dbReference type="Pfam" id="PF13456">
    <property type="entry name" value="RVT_3"/>
    <property type="match status" value="1"/>
</dbReference>
<gene>
    <name evidence="3" type="ordered locus">LOC_Os10g25517</name>
</gene>
<reference evidence="3" key="2">
    <citation type="submission" date="2003-05" db="EMBL/GenBank/DDBJ databases">
        <authorList>
            <person name="Buell C.R."/>
            <person name="Wing R.A."/>
            <person name="McCombie W.R."/>
            <person name="Messing J."/>
            <person name="Yuan Q."/>
            <person name="Ouyang S."/>
        </authorList>
    </citation>
    <scope>NUCLEOTIDE SEQUENCE</scope>
</reference>
<evidence type="ECO:0000259" key="2">
    <source>
        <dbReference type="Pfam" id="PF13456"/>
    </source>
</evidence>
<dbReference type="SUPFAM" id="SSF53098">
    <property type="entry name" value="Ribonuclease H-like"/>
    <property type="match status" value="1"/>
</dbReference>
<dbReference type="InterPro" id="IPR012337">
    <property type="entry name" value="RNaseH-like_sf"/>
</dbReference>
<reference evidence="3" key="1">
    <citation type="journal article" date="2003" name="Science">
        <title>In-depth view of structure, activity, and evolution of rice chromosome 10.</title>
        <authorList>
            <consortium name="Rice Chromosome 10 Sequencing Consortium"/>
        </authorList>
    </citation>
    <scope>NUCLEOTIDE SEQUENCE [LARGE SCALE GENOMIC DNA]</scope>
</reference>
<dbReference type="CDD" id="cd09279">
    <property type="entry name" value="RNase_HI_like"/>
    <property type="match status" value="1"/>
</dbReference>
<dbReference type="InterPro" id="IPR002156">
    <property type="entry name" value="RNaseH_domain"/>
</dbReference>
<proteinExistence type="predicted"/>
<dbReference type="EMBL" id="DP000086">
    <property type="protein sequence ID" value="ABG66061.1"/>
    <property type="molecule type" value="Genomic_DNA"/>
</dbReference>
<evidence type="ECO:0000313" key="3">
    <source>
        <dbReference type="EMBL" id="ABG66061.1"/>
    </source>
</evidence>
<dbReference type="GO" id="GO:0003676">
    <property type="term" value="F:nucleic acid binding"/>
    <property type="evidence" value="ECO:0007669"/>
    <property type="project" value="InterPro"/>
</dbReference>
<sequence length="137" mass="15052">MAEYEGLLAGLRAAAGMGIHRLLVLGDSQLVVNQVSKEYQCTDPQMDAYVREVRRMERHFDGLKLRHVPQRDNTVADELSRVASARAPLPLGTFEERLAQPSARPNPLRDPNDTPSVPTPGDPHPSGPEGVDPDPPR</sequence>
<evidence type="ECO:0000256" key="1">
    <source>
        <dbReference type="SAM" id="MobiDB-lite"/>
    </source>
</evidence>
<feature type="region of interest" description="Disordered" evidence="1">
    <location>
        <begin position="87"/>
        <end position="137"/>
    </location>
</feature>
<dbReference type="PANTHER" id="PTHR48475:SF1">
    <property type="entry name" value="RNASE H TYPE-1 DOMAIN-CONTAINING PROTEIN"/>
    <property type="match status" value="1"/>
</dbReference>
<reference evidence="3" key="3">
    <citation type="submission" date="2006-07" db="EMBL/GenBank/DDBJ databases">
        <authorList>
            <person name="Buell R."/>
        </authorList>
    </citation>
    <scope>NUCLEOTIDE SEQUENCE</scope>
</reference>
<name>Q109R0_ORYSJ</name>
<protein>
    <submittedName>
        <fullName evidence="3">Retrotransposon protein, putative, unclassified</fullName>
    </submittedName>
</protein>
<accession>Q109R0</accession>
<organism evidence="3">
    <name type="scientific">Oryza sativa subsp. japonica</name>
    <name type="common">Rice</name>
    <dbReference type="NCBI Taxonomy" id="39947"/>
    <lineage>
        <taxon>Eukaryota</taxon>
        <taxon>Viridiplantae</taxon>
        <taxon>Streptophyta</taxon>
        <taxon>Embryophyta</taxon>
        <taxon>Tracheophyta</taxon>
        <taxon>Spermatophyta</taxon>
        <taxon>Magnoliopsida</taxon>
        <taxon>Liliopsida</taxon>
        <taxon>Poales</taxon>
        <taxon>Poaceae</taxon>
        <taxon>BOP clade</taxon>
        <taxon>Oryzoideae</taxon>
        <taxon>Oryzeae</taxon>
        <taxon>Oryzinae</taxon>
        <taxon>Oryza</taxon>
        <taxon>Oryza sativa</taxon>
    </lineage>
</organism>
<feature type="compositionally biased region" description="Pro residues" evidence="1">
    <location>
        <begin position="117"/>
        <end position="126"/>
    </location>
</feature>
<dbReference type="GO" id="GO:0004523">
    <property type="term" value="F:RNA-DNA hybrid ribonuclease activity"/>
    <property type="evidence" value="ECO:0007669"/>
    <property type="project" value="InterPro"/>
</dbReference>
<dbReference type="Gene3D" id="3.30.420.10">
    <property type="entry name" value="Ribonuclease H-like superfamily/Ribonuclease H"/>
    <property type="match status" value="1"/>
</dbReference>
<dbReference type="InterPro" id="IPR036397">
    <property type="entry name" value="RNaseH_sf"/>
</dbReference>